<dbReference type="Proteomes" id="UP000588806">
    <property type="component" value="Unassembled WGS sequence"/>
</dbReference>
<evidence type="ECO:0008006" key="3">
    <source>
        <dbReference type="Google" id="ProtNLM"/>
    </source>
</evidence>
<organism evidence="1 2">
    <name type="scientific">Vreelandella azerica</name>
    <dbReference type="NCBI Taxonomy" id="2732867"/>
    <lineage>
        <taxon>Bacteria</taxon>
        <taxon>Pseudomonadati</taxon>
        <taxon>Pseudomonadota</taxon>
        <taxon>Gammaproteobacteria</taxon>
        <taxon>Oceanospirillales</taxon>
        <taxon>Halomonadaceae</taxon>
        <taxon>Vreelandella</taxon>
    </lineage>
</organism>
<evidence type="ECO:0000313" key="2">
    <source>
        <dbReference type="Proteomes" id="UP000588806"/>
    </source>
</evidence>
<keyword evidence="2" id="KW-1185">Reference proteome</keyword>
<protein>
    <recommendedName>
        <fullName evidence="3">RiboL-PSP-HEPN domain-containing protein</fullName>
    </recommendedName>
</protein>
<sequence>MTNWKRNTMILITNLHQLSSKLPVEVGEKKEEKYKRKRELNDQAYFLFMFSRFEDRIRDESSQLITRKQTFITSWKQRAVWDILPSASRGEMPFKKRLALLLEKGGSDYNLVVDYYKERNSIAHGGNFISPISMPSVISELKRLHRAVKA</sequence>
<reference evidence="1 2" key="2">
    <citation type="submission" date="2020-06" db="EMBL/GenBank/DDBJ databases">
        <title>Halomonas songnenensis sp. nov., a moderately halophilic bacterium isolated from saline and alkaline soils.</title>
        <authorList>
            <person name="Jiang J."/>
            <person name="Pan Y."/>
        </authorList>
    </citation>
    <scope>NUCLEOTIDE SEQUENCE [LARGE SCALE GENOMIC DNA]</scope>
    <source>
        <strain evidence="1 2">TBZ9</strain>
    </source>
</reference>
<dbReference type="EMBL" id="JABFHI010000003">
    <property type="protein sequence ID" value="NOG31767.1"/>
    <property type="molecule type" value="Genomic_DNA"/>
</dbReference>
<accession>A0A7Y3X9J2</accession>
<gene>
    <name evidence="1" type="ORF">HLB35_08275</name>
</gene>
<reference evidence="1 2" key="1">
    <citation type="submission" date="2020-05" db="EMBL/GenBank/DDBJ databases">
        <authorList>
            <person name="Ruan W."/>
            <person name="Jeon C.O."/>
            <person name="Chun B.H."/>
        </authorList>
    </citation>
    <scope>NUCLEOTIDE SEQUENCE [LARGE SCALE GENOMIC DNA]</scope>
    <source>
        <strain evidence="1 2">TBZ9</strain>
    </source>
</reference>
<evidence type="ECO:0000313" key="1">
    <source>
        <dbReference type="EMBL" id="NOG31767.1"/>
    </source>
</evidence>
<comment type="caution">
    <text evidence="1">The sequence shown here is derived from an EMBL/GenBank/DDBJ whole genome shotgun (WGS) entry which is preliminary data.</text>
</comment>
<proteinExistence type="predicted"/>
<dbReference type="RefSeq" id="WP_171702239.1">
    <property type="nucleotide sequence ID" value="NZ_JABFHI010000003.1"/>
</dbReference>
<dbReference type="AlphaFoldDB" id="A0A7Y3X9J2"/>
<name>A0A7Y3X9J2_9GAMM</name>